<reference evidence="2 3" key="1">
    <citation type="submission" date="2023-07" db="EMBL/GenBank/DDBJ databases">
        <title>Genomic Encyclopedia of Type Strains, Phase IV (KMG-IV): sequencing the most valuable type-strain genomes for metagenomic binning, comparative biology and taxonomic classification.</title>
        <authorList>
            <person name="Goeker M."/>
        </authorList>
    </citation>
    <scope>NUCLEOTIDE SEQUENCE [LARGE SCALE GENOMIC DNA]</scope>
    <source>
        <strain evidence="2 3">DSM 25924</strain>
    </source>
</reference>
<evidence type="ECO:0000313" key="3">
    <source>
        <dbReference type="Proteomes" id="UP001229209"/>
    </source>
</evidence>
<name>A0ABT9LX04_9BACL</name>
<dbReference type="Proteomes" id="UP001229209">
    <property type="component" value="Unassembled WGS sequence"/>
</dbReference>
<evidence type="ECO:0008006" key="4">
    <source>
        <dbReference type="Google" id="ProtNLM"/>
    </source>
</evidence>
<gene>
    <name evidence="2" type="ORF">J2S04_001761</name>
</gene>
<protein>
    <recommendedName>
        <fullName evidence="4">Transposase</fullName>
    </recommendedName>
</protein>
<keyword evidence="3" id="KW-1185">Reference proteome</keyword>
<sequence>MFRFIGILKSKDAVKHSMKEMCKVLRVSEAGYYRWLRTQNSPNTYDDLLAKIRQIRAENKDYGMYLIFLALQLFHGYTGTYDVIW</sequence>
<comment type="caution">
    <text evidence="2">The sequence shown here is derived from an EMBL/GenBank/DDBJ whole genome shotgun (WGS) entry which is preliminary data.</text>
</comment>
<evidence type="ECO:0000256" key="1">
    <source>
        <dbReference type="SAM" id="Phobius"/>
    </source>
</evidence>
<dbReference type="EMBL" id="JAURUO010000008">
    <property type="protein sequence ID" value="MDP9728810.1"/>
    <property type="molecule type" value="Genomic_DNA"/>
</dbReference>
<keyword evidence="1" id="KW-0812">Transmembrane</keyword>
<evidence type="ECO:0000313" key="2">
    <source>
        <dbReference type="EMBL" id="MDP9728810.1"/>
    </source>
</evidence>
<proteinExistence type="predicted"/>
<keyword evidence="1" id="KW-0472">Membrane</keyword>
<dbReference type="RefSeq" id="WP_306954500.1">
    <property type="nucleotide sequence ID" value="NZ_JAURUO010000008.1"/>
</dbReference>
<organism evidence="2 3">
    <name type="scientific">Alicyclobacillus tolerans</name>
    <dbReference type="NCBI Taxonomy" id="90970"/>
    <lineage>
        <taxon>Bacteria</taxon>
        <taxon>Bacillati</taxon>
        <taxon>Bacillota</taxon>
        <taxon>Bacilli</taxon>
        <taxon>Bacillales</taxon>
        <taxon>Alicyclobacillaceae</taxon>
        <taxon>Alicyclobacillus</taxon>
    </lineage>
</organism>
<feature type="transmembrane region" description="Helical" evidence="1">
    <location>
        <begin position="62"/>
        <end position="80"/>
    </location>
</feature>
<keyword evidence="1" id="KW-1133">Transmembrane helix</keyword>
<accession>A0ABT9LX04</accession>